<evidence type="ECO:0000259" key="5">
    <source>
        <dbReference type="PROSITE" id="PS50110"/>
    </source>
</evidence>
<proteinExistence type="predicted"/>
<feature type="modified residue" description="4-aspartylphosphate" evidence="4">
    <location>
        <position position="58"/>
    </location>
</feature>
<dbReference type="AlphaFoldDB" id="A0A5Q2N161"/>
<dbReference type="InterPro" id="IPR001789">
    <property type="entry name" value="Sig_transdc_resp-reg_receiver"/>
</dbReference>
<dbReference type="Gene3D" id="3.40.50.2300">
    <property type="match status" value="1"/>
</dbReference>
<dbReference type="PANTHER" id="PTHR44591:SF3">
    <property type="entry name" value="RESPONSE REGULATORY DOMAIN-CONTAINING PROTEIN"/>
    <property type="match status" value="1"/>
</dbReference>
<dbReference type="GO" id="GO:0016740">
    <property type="term" value="F:transferase activity"/>
    <property type="evidence" value="ECO:0007669"/>
    <property type="project" value="UniProtKB-KW"/>
</dbReference>
<dbReference type="RefSeq" id="WP_162008063.1">
    <property type="nucleotide sequence ID" value="NZ_CP045875.1"/>
</dbReference>
<dbReference type="SUPFAM" id="SSF52172">
    <property type="entry name" value="CheY-like"/>
    <property type="match status" value="1"/>
</dbReference>
<dbReference type="PANTHER" id="PTHR44591">
    <property type="entry name" value="STRESS RESPONSE REGULATOR PROTEIN 1"/>
    <property type="match status" value="1"/>
</dbReference>
<keyword evidence="7" id="KW-1185">Reference proteome</keyword>
<evidence type="ECO:0000256" key="3">
    <source>
        <dbReference type="ARBA" id="ARBA00024867"/>
    </source>
</evidence>
<keyword evidence="2 4" id="KW-0597">Phosphoprotein</keyword>
<keyword evidence="6" id="KW-0808">Transferase</keyword>
<comment type="function">
    <text evidence="3">May play the central regulatory role in sporulation. It may be an element of the effector pathway responsible for the activation of sporulation genes in response to nutritional stress. Spo0A may act in concert with spo0H (a sigma factor) to control the expression of some genes that are critical to the sporulation process.</text>
</comment>
<dbReference type="Pfam" id="PF00072">
    <property type="entry name" value="Response_reg"/>
    <property type="match status" value="1"/>
</dbReference>
<dbReference type="SMART" id="SM00448">
    <property type="entry name" value="REC"/>
    <property type="match status" value="1"/>
</dbReference>
<name>A0A5Q2N161_9FIRM</name>
<dbReference type="InterPro" id="IPR050595">
    <property type="entry name" value="Bact_response_regulator"/>
</dbReference>
<protein>
    <recommendedName>
        <fullName evidence="1">Stage 0 sporulation protein A homolog</fullName>
    </recommendedName>
</protein>
<dbReference type="CDD" id="cd00156">
    <property type="entry name" value="REC"/>
    <property type="match status" value="1"/>
</dbReference>
<organism evidence="6 7">
    <name type="scientific">Heliorestis convoluta</name>
    <dbReference type="NCBI Taxonomy" id="356322"/>
    <lineage>
        <taxon>Bacteria</taxon>
        <taxon>Bacillati</taxon>
        <taxon>Bacillota</taxon>
        <taxon>Clostridia</taxon>
        <taxon>Eubacteriales</taxon>
        <taxon>Heliobacteriaceae</taxon>
        <taxon>Heliorestis</taxon>
    </lineage>
</organism>
<dbReference type="PROSITE" id="PS50110">
    <property type="entry name" value="RESPONSE_REGULATORY"/>
    <property type="match status" value="1"/>
</dbReference>
<evidence type="ECO:0000256" key="1">
    <source>
        <dbReference type="ARBA" id="ARBA00018672"/>
    </source>
</evidence>
<evidence type="ECO:0000313" key="6">
    <source>
        <dbReference type="EMBL" id="QGG49104.1"/>
    </source>
</evidence>
<feature type="domain" description="Response regulatory" evidence="5">
    <location>
        <begin position="9"/>
        <end position="123"/>
    </location>
</feature>
<evidence type="ECO:0000256" key="2">
    <source>
        <dbReference type="ARBA" id="ARBA00022553"/>
    </source>
</evidence>
<dbReference type="GO" id="GO:0000160">
    <property type="term" value="P:phosphorelay signal transduction system"/>
    <property type="evidence" value="ECO:0007669"/>
    <property type="project" value="InterPro"/>
</dbReference>
<sequence>MSVEIDAKTILVVDDQQGVRSLLQIIFREAGFNVLTAVNGLEAVDIVEKNHPPIVLMDVRMPGLDGFQSMLRMVKASPSIKVILMTAYTDESLVQRALREGAVDCLTKPFDVYSISSRVEQLWQSILIERKEQSGTVSQEAFR</sequence>
<evidence type="ECO:0000313" key="7">
    <source>
        <dbReference type="Proteomes" id="UP000366051"/>
    </source>
</evidence>
<evidence type="ECO:0000256" key="4">
    <source>
        <dbReference type="PROSITE-ProRule" id="PRU00169"/>
    </source>
</evidence>
<dbReference type="KEGG" id="hcv:FTV88_3029"/>
<gene>
    <name evidence="6" type="primary">spo0F</name>
    <name evidence="6" type="ORF">FTV88_3029</name>
</gene>
<dbReference type="Proteomes" id="UP000366051">
    <property type="component" value="Chromosome"/>
</dbReference>
<dbReference type="InterPro" id="IPR011006">
    <property type="entry name" value="CheY-like_superfamily"/>
</dbReference>
<dbReference type="EMBL" id="CP045875">
    <property type="protein sequence ID" value="QGG49104.1"/>
    <property type="molecule type" value="Genomic_DNA"/>
</dbReference>
<accession>A0A5Q2N161</accession>
<reference evidence="7" key="1">
    <citation type="submission" date="2019-11" db="EMBL/GenBank/DDBJ databases">
        <title>Genome sequence of Heliorestis convoluta strain HH, an alkaliphilic and minimalistic phototrophic bacterium from a soda lake in Egypt.</title>
        <authorList>
            <person name="Dewey E.D."/>
            <person name="Stokes L.M."/>
            <person name="Burchell B.M."/>
            <person name="Shaffer K.N."/>
            <person name="Huntington A.M."/>
            <person name="Baker J.M."/>
            <person name="Nadendla S."/>
            <person name="Giglio M.G."/>
            <person name="Touchman J.W."/>
            <person name="Blankenship R.E."/>
            <person name="Madigan M.T."/>
            <person name="Sattley W.M."/>
        </authorList>
    </citation>
    <scope>NUCLEOTIDE SEQUENCE [LARGE SCALE GENOMIC DNA]</scope>
    <source>
        <strain evidence="7">HH</strain>
    </source>
</reference>